<evidence type="ECO:0000313" key="2">
    <source>
        <dbReference type="Proteomes" id="UP000802098"/>
    </source>
</evidence>
<dbReference type="EMBL" id="JAAOCD010000012">
    <property type="protein sequence ID" value="NHL00253.1"/>
    <property type="molecule type" value="Genomic_DNA"/>
</dbReference>
<organism evidence="1 2">
    <name type="scientific">Rubrivivax benzoatilyticus</name>
    <dbReference type="NCBI Taxonomy" id="316997"/>
    <lineage>
        <taxon>Bacteria</taxon>
        <taxon>Pseudomonadati</taxon>
        <taxon>Pseudomonadota</taxon>
        <taxon>Betaproteobacteria</taxon>
        <taxon>Burkholderiales</taxon>
        <taxon>Sphaerotilaceae</taxon>
        <taxon>Rubrivivax</taxon>
    </lineage>
</organism>
<keyword evidence="2" id="KW-1185">Reference proteome</keyword>
<dbReference type="Proteomes" id="UP000802098">
    <property type="component" value="Unassembled WGS sequence"/>
</dbReference>
<comment type="caution">
    <text evidence="1">The sequence shown here is derived from an EMBL/GenBank/DDBJ whole genome shotgun (WGS) entry which is preliminary data.</text>
</comment>
<sequence length="114" mass="12351">MDLHVPITLTDELADDVVTASARLNLASGEIGRIEYHDWDVATQGHPWERDDYEFTSGTLSNAGKDVEFGVTVNRTSGQYSVSADELLEIKVKAAQLFAGISGTDLAGRTGRTH</sequence>
<proteinExistence type="predicted"/>
<reference evidence="1 2" key="1">
    <citation type="submission" date="2020-03" db="EMBL/GenBank/DDBJ databases">
        <title>Rubrivivax benzoatilyticus JA2 (sequenced after 10 years sub-culturing).</title>
        <authorList>
            <person name="Gupta D."/>
            <person name="Chintalapati S."/>
            <person name="Chintalapati V.R."/>
        </authorList>
    </citation>
    <scope>NUCLEOTIDE SEQUENCE [LARGE SCALE GENOMIC DNA]</scope>
    <source>
        <strain evidence="1 2">JA2-Mal</strain>
    </source>
</reference>
<evidence type="ECO:0000313" key="1">
    <source>
        <dbReference type="EMBL" id="NHL00253.1"/>
    </source>
</evidence>
<dbReference type="RefSeq" id="WP_009857980.1">
    <property type="nucleotide sequence ID" value="NZ_JAAOCD010000012.1"/>
</dbReference>
<gene>
    <name evidence="1" type="ORF">G7087_17855</name>
</gene>
<name>A0ABX0HZ13_9BURK</name>
<protein>
    <submittedName>
        <fullName evidence="1">Uncharacterized protein</fullName>
    </submittedName>
</protein>
<accession>A0ABX0HZ13</accession>